<dbReference type="EMBL" id="KB201027">
    <property type="protein sequence ID" value="ESO99559.1"/>
    <property type="molecule type" value="Genomic_DNA"/>
</dbReference>
<dbReference type="GO" id="GO:0042391">
    <property type="term" value="P:regulation of membrane potential"/>
    <property type="evidence" value="ECO:0007669"/>
    <property type="project" value="TreeGrafter"/>
</dbReference>
<dbReference type="GO" id="GO:0005249">
    <property type="term" value="F:voltage-gated potassium channel activity"/>
    <property type="evidence" value="ECO:0007669"/>
    <property type="project" value="InterPro"/>
</dbReference>
<evidence type="ECO:0000313" key="9">
    <source>
        <dbReference type="Proteomes" id="UP000030746"/>
    </source>
</evidence>
<feature type="non-terminal residue" evidence="8">
    <location>
        <position position="112"/>
    </location>
</feature>
<keyword evidence="9" id="KW-1185">Reference proteome</keyword>
<dbReference type="InterPro" id="IPR003949">
    <property type="entry name" value="K_chnl_volt-dep_EAG"/>
</dbReference>
<evidence type="ECO:0000256" key="4">
    <source>
        <dbReference type="ARBA" id="ARBA00022989"/>
    </source>
</evidence>
<reference evidence="8 9" key="1">
    <citation type="journal article" date="2013" name="Nature">
        <title>Insights into bilaterian evolution from three spiralian genomes.</title>
        <authorList>
            <person name="Simakov O."/>
            <person name="Marletaz F."/>
            <person name="Cho S.J."/>
            <person name="Edsinger-Gonzales E."/>
            <person name="Havlak P."/>
            <person name="Hellsten U."/>
            <person name="Kuo D.H."/>
            <person name="Larsson T."/>
            <person name="Lv J."/>
            <person name="Arendt D."/>
            <person name="Savage R."/>
            <person name="Osoegawa K."/>
            <person name="de Jong P."/>
            <person name="Grimwood J."/>
            <person name="Chapman J.A."/>
            <person name="Shapiro H."/>
            <person name="Aerts A."/>
            <person name="Otillar R.P."/>
            <person name="Terry A.Y."/>
            <person name="Boore J.L."/>
            <person name="Grigoriev I.V."/>
            <person name="Lindberg D.R."/>
            <person name="Seaver E.C."/>
            <person name="Weisblat D.A."/>
            <person name="Putnam N.H."/>
            <person name="Rokhsar D.S."/>
        </authorList>
    </citation>
    <scope>NUCLEOTIDE SEQUENCE [LARGE SCALE GENOMIC DNA]</scope>
</reference>
<feature type="non-terminal residue" evidence="8">
    <location>
        <position position="1"/>
    </location>
</feature>
<gene>
    <name evidence="8" type="ORF">LOTGIDRAFT_81109</name>
</gene>
<dbReference type="GO" id="GO:0008076">
    <property type="term" value="C:voltage-gated potassium channel complex"/>
    <property type="evidence" value="ECO:0007669"/>
    <property type="project" value="TreeGrafter"/>
</dbReference>
<dbReference type="STRING" id="225164.V4CCD8"/>
<dbReference type="InterPro" id="IPR050818">
    <property type="entry name" value="KCNH_animal-type"/>
</dbReference>
<dbReference type="InterPro" id="IPR003938">
    <property type="entry name" value="K_chnl_volt-dep_EAG/ELK/ERG"/>
</dbReference>
<evidence type="ECO:0000256" key="5">
    <source>
        <dbReference type="ARBA" id="ARBA00023136"/>
    </source>
</evidence>
<keyword evidence="2" id="KW-0597">Phosphoprotein</keyword>
<feature type="domain" description="Ion transport" evidence="7">
    <location>
        <begin position="2"/>
        <end position="110"/>
    </location>
</feature>
<feature type="transmembrane region" description="Helical" evidence="6">
    <location>
        <begin position="93"/>
        <end position="111"/>
    </location>
</feature>
<dbReference type="PRINTS" id="PR01464">
    <property type="entry name" value="EAGCHANNEL"/>
</dbReference>
<protein>
    <recommendedName>
        <fullName evidence="7">Ion transport domain-containing protein</fullName>
    </recommendedName>
</protein>
<evidence type="ECO:0000259" key="7">
    <source>
        <dbReference type="Pfam" id="PF00520"/>
    </source>
</evidence>
<dbReference type="InterPro" id="IPR005821">
    <property type="entry name" value="Ion_trans_dom"/>
</dbReference>
<keyword evidence="4 6" id="KW-1133">Transmembrane helix</keyword>
<name>V4CCD8_LOTGI</name>
<dbReference type="Gene3D" id="1.10.287.70">
    <property type="match status" value="1"/>
</dbReference>
<dbReference type="AlphaFoldDB" id="V4CCD8"/>
<evidence type="ECO:0000256" key="6">
    <source>
        <dbReference type="SAM" id="Phobius"/>
    </source>
</evidence>
<organism evidence="8 9">
    <name type="scientific">Lottia gigantea</name>
    <name type="common">Giant owl limpet</name>
    <dbReference type="NCBI Taxonomy" id="225164"/>
    <lineage>
        <taxon>Eukaryota</taxon>
        <taxon>Metazoa</taxon>
        <taxon>Spiralia</taxon>
        <taxon>Lophotrochozoa</taxon>
        <taxon>Mollusca</taxon>
        <taxon>Gastropoda</taxon>
        <taxon>Patellogastropoda</taxon>
        <taxon>Lottioidea</taxon>
        <taxon>Lottiidae</taxon>
        <taxon>Lottia</taxon>
    </lineage>
</organism>
<dbReference type="Proteomes" id="UP000030746">
    <property type="component" value="Unassembled WGS sequence"/>
</dbReference>
<dbReference type="PANTHER" id="PTHR10217:SF435">
    <property type="entry name" value="POTASSIUM VOLTAGE-GATED CHANNEL PROTEIN EAG"/>
    <property type="match status" value="1"/>
</dbReference>
<dbReference type="CTD" id="20252502"/>
<sequence length="112" mass="12802">VIDSMVDVVFFVDIVLNFHTSFVGPSGEVISDPKVIRMHYLKSWFVIDLLSCLPYDVFNAFQYVDDGISTLFSALKVVRLLRLGRVVRKLDHYLEYGAAMLILLILVFILFA</sequence>
<evidence type="ECO:0000256" key="1">
    <source>
        <dbReference type="ARBA" id="ARBA00004141"/>
    </source>
</evidence>
<proteinExistence type="predicted"/>
<accession>V4CCD8</accession>
<dbReference type="KEGG" id="lgi:LOTGIDRAFT_81109"/>
<evidence type="ECO:0000256" key="3">
    <source>
        <dbReference type="ARBA" id="ARBA00022692"/>
    </source>
</evidence>
<dbReference type="RefSeq" id="XP_009049753.1">
    <property type="nucleotide sequence ID" value="XM_009051505.1"/>
</dbReference>
<dbReference type="OrthoDB" id="447251at2759"/>
<dbReference type="PRINTS" id="PR01463">
    <property type="entry name" value="EAGCHANLFMLY"/>
</dbReference>
<evidence type="ECO:0000256" key="2">
    <source>
        <dbReference type="ARBA" id="ARBA00022553"/>
    </source>
</evidence>
<keyword evidence="5 6" id="KW-0472">Membrane</keyword>
<dbReference type="PANTHER" id="PTHR10217">
    <property type="entry name" value="VOLTAGE AND LIGAND GATED POTASSIUM CHANNEL"/>
    <property type="match status" value="1"/>
</dbReference>
<dbReference type="GeneID" id="20252502"/>
<dbReference type="Pfam" id="PF00520">
    <property type="entry name" value="Ion_trans"/>
    <property type="match status" value="1"/>
</dbReference>
<evidence type="ECO:0000313" key="8">
    <source>
        <dbReference type="EMBL" id="ESO99559.1"/>
    </source>
</evidence>
<dbReference type="SUPFAM" id="SSF81324">
    <property type="entry name" value="Voltage-gated potassium channels"/>
    <property type="match status" value="1"/>
</dbReference>
<keyword evidence="3 6" id="KW-0812">Transmembrane</keyword>
<comment type="subcellular location">
    <subcellularLocation>
        <location evidence="1">Membrane</location>
        <topology evidence="1">Multi-pass membrane protein</topology>
    </subcellularLocation>
</comment>